<feature type="domain" description="HPt" evidence="2">
    <location>
        <begin position="51"/>
        <end position="150"/>
    </location>
</feature>
<dbReference type="EMBL" id="VSSQ01000654">
    <property type="protein sequence ID" value="MPL99237.1"/>
    <property type="molecule type" value="Genomic_DNA"/>
</dbReference>
<reference evidence="3" key="1">
    <citation type="submission" date="2019-08" db="EMBL/GenBank/DDBJ databases">
        <authorList>
            <person name="Kucharzyk K."/>
            <person name="Murdoch R.W."/>
            <person name="Higgins S."/>
            <person name="Loffler F."/>
        </authorList>
    </citation>
    <scope>NUCLEOTIDE SEQUENCE</scope>
</reference>
<dbReference type="Pfam" id="PF01627">
    <property type="entry name" value="Hpt"/>
    <property type="match status" value="1"/>
</dbReference>
<dbReference type="SUPFAM" id="SSF47226">
    <property type="entry name" value="Histidine-containing phosphotransfer domain, HPT domain"/>
    <property type="match status" value="1"/>
</dbReference>
<comment type="caution">
    <text evidence="3">The sequence shown here is derived from an EMBL/GenBank/DDBJ whole genome shotgun (WGS) entry which is preliminary data.</text>
</comment>
<sequence>MTSTCKPPVPEGKGNPWMDSPAVRPGNAEERANRERWEKDLSGMLVELCGDEEGLEEMIAAFLDELPGLRQRWALFLEEGKTAEAAREFHKLKGSLSYLVGPEERDLARRAEEEARQGVLSPRSGTVRKLERFLDGFDRFLWERKKKTAR</sequence>
<dbReference type="AlphaFoldDB" id="A0A644W6N2"/>
<protein>
    <recommendedName>
        <fullName evidence="2">HPt domain-containing protein</fullName>
    </recommendedName>
</protein>
<evidence type="ECO:0000256" key="1">
    <source>
        <dbReference type="SAM" id="MobiDB-lite"/>
    </source>
</evidence>
<dbReference type="GO" id="GO:0000160">
    <property type="term" value="P:phosphorelay signal transduction system"/>
    <property type="evidence" value="ECO:0007669"/>
    <property type="project" value="InterPro"/>
</dbReference>
<organism evidence="3">
    <name type="scientific">bioreactor metagenome</name>
    <dbReference type="NCBI Taxonomy" id="1076179"/>
    <lineage>
        <taxon>unclassified sequences</taxon>
        <taxon>metagenomes</taxon>
        <taxon>ecological metagenomes</taxon>
    </lineage>
</organism>
<dbReference type="InterPro" id="IPR036641">
    <property type="entry name" value="HPT_dom_sf"/>
</dbReference>
<gene>
    <name evidence="3" type="ORF">SDC9_45454</name>
</gene>
<accession>A0A644W6N2</accession>
<proteinExistence type="predicted"/>
<dbReference type="InterPro" id="IPR008207">
    <property type="entry name" value="Sig_transdc_His_kin_Hpt_dom"/>
</dbReference>
<evidence type="ECO:0000259" key="2">
    <source>
        <dbReference type="PROSITE" id="PS50894"/>
    </source>
</evidence>
<name>A0A644W6N2_9ZZZZ</name>
<dbReference type="PROSITE" id="PS50894">
    <property type="entry name" value="HPT"/>
    <property type="match status" value="1"/>
</dbReference>
<feature type="region of interest" description="Disordered" evidence="1">
    <location>
        <begin position="1"/>
        <end position="35"/>
    </location>
</feature>
<evidence type="ECO:0000313" key="3">
    <source>
        <dbReference type="EMBL" id="MPL99237.1"/>
    </source>
</evidence>
<dbReference type="Gene3D" id="1.20.120.160">
    <property type="entry name" value="HPT domain"/>
    <property type="match status" value="1"/>
</dbReference>